<evidence type="ECO:0000313" key="5">
    <source>
        <dbReference type="Proteomes" id="UP001156389"/>
    </source>
</evidence>
<reference evidence="3 5" key="1">
    <citation type="submission" date="2021-10" db="EMBL/GenBank/DDBJ databases">
        <title>Streptomyces gossypii sp. nov., isolated from soil collected from cotton field.</title>
        <authorList>
            <person name="Ge X."/>
            <person name="Chen X."/>
            <person name="Liu W."/>
        </authorList>
    </citation>
    <scope>NUCLEOTIDE SEQUENCE [LARGE SCALE GENOMIC DNA]</scope>
    <source>
        <strain evidence="3 5">N2-109</strain>
    </source>
</reference>
<name>A0ABT2K0B7_9ACTN</name>
<feature type="region of interest" description="Disordered" evidence="1">
    <location>
        <begin position="107"/>
        <end position="151"/>
    </location>
</feature>
<dbReference type="EMBL" id="JAJAGO010000012">
    <property type="protein sequence ID" value="MCT2592975.1"/>
    <property type="molecule type" value="Genomic_DNA"/>
</dbReference>
<dbReference type="RefSeq" id="WP_260220326.1">
    <property type="nucleotide sequence ID" value="NZ_JAJAGO010000012.1"/>
</dbReference>
<proteinExistence type="predicted"/>
<evidence type="ECO:0000259" key="2">
    <source>
        <dbReference type="Pfam" id="PF25232"/>
    </source>
</evidence>
<dbReference type="InterPro" id="IPR057170">
    <property type="entry name" value="DUF7848"/>
</dbReference>
<feature type="compositionally biased region" description="Basic and acidic residues" evidence="1">
    <location>
        <begin position="110"/>
        <end position="121"/>
    </location>
</feature>
<dbReference type="Pfam" id="PF25232">
    <property type="entry name" value="DUF7848"/>
    <property type="match status" value="1"/>
</dbReference>
<sequence length="151" mass="16814">MTRPQRAGRVVTAQTVRVGDTVHVRGAYRTVRNLRALAGGDRLLVFDGGITYRLLSWVPLNAARPQPEPVTAPVRGWCVEPDTRPDAEPVTHAMQCTTCAKASAGFEDPEGARRWAGEHTGRLPTHRSYRQLTRRPWHTTPAPQETHHGPR</sequence>
<gene>
    <name evidence="3" type="ORF">LHJ74_24190</name>
    <name evidence="4" type="ORF">LHJ74_28025</name>
</gene>
<evidence type="ECO:0000256" key="1">
    <source>
        <dbReference type="SAM" id="MobiDB-lite"/>
    </source>
</evidence>
<accession>A0ABT2K0B7</accession>
<dbReference type="EMBL" id="JAJAGO010000015">
    <property type="protein sequence ID" value="MCT2593708.1"/>
    <property type="molecule type" value="Genomic_DNA"/>
</dbReference>
<protein>
    <recommendedName>
        <fullName evidence="2">DUF7848 domain-containing protein</fullName>
    </recommendedName>
</protein>
<evidence type="ECO:0000313" key="3">
    <source>
        <dbReference type="EMBL" id="MCT2592975.1"/>
    </source>
</evidence>
<dbReference type="Proteomes" id="UP001156389">
    <property type="component" value="Unassembled WGS sequence"/>
</dbReference>
<feature type="compositionally biased region" description="Basic residues" evidence="1">
    <location>
        <begin position="124"/>
        <end position="137"/>
    </location>
</feature>
<keyword evidence="5" id="KW-1185">Reference proteome</keyword>
<feature type="domain" description="DUF7848" evidence="2">
    <location>
        <begin position="74"/>
        <end position="143"/>
    </location>
</feature>
<comment type="caution">
    <text evidence="3">The sequence shown here is derived from an EMBL/GenBank/DDBJ whole genome shotgun (WGS) entry which is preliminary data.</text>
</comment>
<evidence type="ECO:0000313" key="4">
    <source>
        <dbReference type="EMBL" id="MCT2593708.1"/>
    </source>
</evidence>
<organism evidence="3 5">
    <name type="scientific">Streptomyces gossypii</name>
    <dbReference type="NCBI Taxonomy" id="2883101"/>
    <lineage>
        <taxon>Bacteria</taxon>
        <taxon>Bacillati</taxon>
        <taxon>Actinomycetota</taxon>
        <taxon>Actinomycetes</taxon>
        <taxon>Kitasatosporales</taxon>
        <taxon>Streptomycetaceae</taxon>
        <taxon>Streptomyces</taxon>
    </lineage>
</organism>